<reference evidence="2" key="1">
    <citation type="submission" date="2015-06" db="EMBL/GenBank/DDBJ databases">
        <title>Expansion of signal transduction pathways in fungi by whole-genome duplication.</title>
        <authorList>
            <consortium name="DOE Joint Genome Institute"/>
            <person name="Corrochano L.M."/>
            <person name="Kuo A."/>
            <person name="Marcet-Houben M."/>
            <person name="Polaino S."/>
            <person name="Salamov A."/>
            <person name="Villalobos J.M."/>
            <person name="Alvarez M.I."/>
            <person name="Avalos J."/>
            <person name="Benito E.P."/>
            <person name="Benoit I."/>
            <person name="Burger G."/>
            <person name="Camino L.P."/>
            <person name="Canovas D."/>
            <person name="Cerda-Olmedo E."/>
            <person name="Cheng J.-F."/>
            <person name="Dominguez A."/>
            <person name="Elias M."/>
            <person name="Eslava A.P."/>
            <person name="Glaser F."/>
            <person name="Grimwood J."/>
            <person name="Gutierrez G."/>
            <person name="Heitman J."/>
            <person name="Henrissat B."/>
            <person name="Iturriaga E.A."/>
            <person name="Lang B.F."/>
            <person name="Lavin J.L."/>
            <person name="Lee S."/>
            <person name="Li W."/>
            <person name="Lindquist E."/>
            <person name="Lopez-Garcia S."/>
            <person name="Luque E.M."/>
            <person name="Marcos A.T."/>
            <person name="Martin J."/>
            <person name="McCluskey K."/>
            <person name="Medina H.R."/>
            <person name="Miralles-Duran A."/>
            <person name="Miyazaki A."/>
            <person name="Munoz-Torres E."/>
            <person name="Oguiza J.A."/>
            <person name="Ohm R."/>
            <person name="Olmedo M."/>
            <person name="Orejas M."/>
            <person name="Ortiz-Castellanos L."/>
            <person name="Pisabarro A.G."/>
            <person name="Rodriguez-Romero J."/>
            <person name="Ruiz-Herrera J."/>
            <person name="Ruiz-Vazquez R."/>
            <person name="Sanz C."/>
            <person name="Schackwitz W."/>
            <person name="Schmutz J."/>
            <person name="Shahriari M."/>
            <person name="Shelest E."/>
            <person name="Silva-Franco F."/>
            <person name="Soanes D."/>
            <person name="Syed K."/>
            <person name="Tagua V.G."/>
            <person name="Talbot N.J."/>
            <person name="Thon M."/>
            <person name="De vries R.P."/>
            <person name="Wiebenga A."/>
            <person name="Yadav J.S."/>
            <person name="Braun E.L."/>
            <person name="Baker S."/>
            <person name="Garre V."/>
            <person name="Horwitz B."/>
            <person name="Torres-Martinez S."/>
            <person name="Idnurm A."/>
            <person name="Herrera-Estrella A."/>
            <person name="Gabaldon T."/>
            <person name="Grigoriev I.V."/>
        </authorList>
    </citation>
    <scope>NUCLEOTIDE SEQUENCE [LARGE SCALE GENOMIC DNA]</scope>
    <source>
        <strain evidence="2">NRRL 1555(-)</strain>
    </source>
</reference>
<dbReference type="GeneID" id="28993434"/>
<name>A0A167KN71_PHYB8</name>
<dbReference type="AlphaFoldDB" id="A0A167KN71"/>
<dbReference type="VEuPathDB" id="FungiDB:PHYBLDRAFT_150647"/>
<gene>
    <name evidence="1" type="ORF">PHYBLDRAFT_150647</name>
</gene>
<dbReference type="OrthoDB" id="2389915at2759"/>
<dbReference type="RefSeq" id="XP_018286516.1">
    <property type="nucleotide sequence ID" value="XM_018432528.1"/>
</dbReference>
<accession>A0A167KN71</accession>
<keyword evidence="2" id="KW-1185">Reference proteome</keyword>
<sequence length="601" mass="67445">MPSIKKTLPHKCGSCKKAYSNMKMAEKFLTQCLKNQLENMRNAHLSAAPLLLMSSHHDSTDGNNNTDLNDPICDIEYENDIESGTSLLVFDFSKPSPIPSKNDAKNLELIKIINDFDISCQAQEKLTAHFNKILELSTEITYRACTPYLGSKLLKRYSDVEENIYSVCPKGCMMFNEAHEIVCKHCGEDRYKADKTNKDDMPVAAKNMVQIALVRQLALVLANGTTSAEMLYHHNHEQNSDGSKSDIFDGHAYQTKKHIFTNENEIAILLSFNGFAFHNISDSITILYATILNLLPMPTLLELKVLQEKGMIVKIQTATNRAKVHVLIVTGNIPAVAKLACHAGHMSKNGCRICNVVAQTPGRGQYFRFLPGTNICTLERFQNFDNTSLSCKGLTGQSAFVSLASFTGPLFFALDKMHGLCHEIGKQIWGLVCGKYGSNHPLFLSVSAQKEIGLFPRWWQSVSMIEMHRRHCLALKLVSWNTYIENLYVKDLVELPVFTINQHLLQYYPEMVDAYGPPRAYSARSLERVIGEYSRSIKSNSAISVNAGNIMVRLAWTRRIDLKDSGEDVNRAIVLEYDDVSAGWPMTEEGEHVGAKLDIEF</sequence>
<protein>
    <submittedName>
        <fullName evidence="1">Uncharacterized protein</fullName>
    </submittedName>
</protein>
<organism evidence="1 2">
    <name type="scientific">Phycomyces blakesleeanus (strain ATCC 8743b / DSM 1359 / FGSC 10004 / NBRC 33097 / NRRL 1555)</name>
    <dbReference type="NCBI Taxonomy" id="763407"/>
    <lineage>
        <taxon>Eukaryota</taxon>
        <taxon>Fungi</taxon>
        <taxon>Fungi incertae sedis</taxon>
        <taxon>Mucoromycota</taxon>
        <taxon>Mucoromycotina</taxon>
        <taxon>Mucoromycetes</taxon>
        <taxon>Mucorales</taxon>
        <taxon>Phycomycetaceae</taxon>
        <taxon>Phycomyces</taxon>
    </lineage>
</organism>
<dbReference type="InParanoid" id="A0A167KN71"/>
<evidence type="ECO:0000313" key="1">
    <source>
        <dbReference type="EMBL" id="OAD68476.1"/>
    </source>
</evidence>
<evidence type="ECO:0000313" key="2">
    <source>
        <dbReference type="Proteomes" id="UP000077315"/>
    </source>
</evidence>
<proteinExistence type="predicted"/>
<dbReference type="STRING" id="763407.A0A167KN71"/>
<dbReference type="EMBL" id="KV440995">
    <property type="protein sequence ID" value="OAD68476.1"/>
    <property type="molecule type" value="Genomic_DNA"/>
</dbReference>
<dbReference type="Proteomes" id="UP000077315">
    <property type="component" value="Unassembled WGS sequence"/>
</dbReference>